<feature type="compositionally biased region" description="Polar residues" evidence="1">
    <location>
        <begin position="26"/>
        <end position="37"/>
    </location>
</feature>
<feature type="region of interest" description="Disordered" evidence="1">
    <location>
        <begin position="18"/>
        <end position="48"/>
    </location>
</feature>
<accession>A0ABR2SYS7</accession>
<reference evidence="2 3" key="1">
    <citation type="journal article" date="2024" name="G3 (Bethesda)">
        <title>Genome assembly of Hibiscus sabdariffa L. provides insights into metabolisms of medicinal natural products.</title>
        <authorList>
            <person name="Kim T."/>
        </authorList>
    </citation>
    <scope>NUCLEOTIDE SEQUENCE [LARGE SCALE GENOMIC DNA]</scope>
    <source>
        <strain evidence="2">TK-2024</strain>
        <tissue evidence="2">Old leaves</tissue>
    </source>
</reference>
<protein>
    <submittedName>
        <fullName evidence="2">Uncharacterized protein</fullName>
    </submittedName>
</protein>
<name>A0ABR2SYS7_9ROSI</name>
<comment type="caution">
    <text evidence="2">The sequence shown here is derived from an EMBL/GenBank/DDBJ whole genome shotgun (WGS) entry which is preliminary data.</text>
</comment>
<evidence type="ECO:0000313" key="2">
    <source>
        <dbReference type="EMBL" id="KAK9030171.1"/>
    </source>
</evidence>
<gene>
    <name evidence="2" type="ORF">V6N11_031602</name>
</gene>
<evidence type="ECO:0000256" key="1">
    <source>
        <dbReference type="SAM" id="MobiDB-lite"/>
    </source>
</evidence>
<keyword evidence="3" id="KW-1185">Reference proteome</keyword>
<evidence type="ECO:0000313" key="3">
    <source>
        <dbReference type="Proteomes" id="UP001396334"/>
    </source>
</evidence>
<organism evidence="2 3">
    <name type="scientific">Hibiscus sabdariffa</name>
    <name type="common">roselle</name>
    <dbReference type="NCBI Taxonomy" id="183260"/>
    <lineage>
        <taxon>Eukaryota</taxon>
        <taxon>Viridiplantae</taxon>
        <taxon>Streptophyta</taxon>
        <taxon>Embryophyta</taxon>
        <taxon>Tracheophyta</taxon>
        <taxon>Spermatophyta</taxon>
        <taxon>Magnoliopsida</taxon>
        <taxon>eudicotyledons</taxon>
        <taxon>Gunneridae</taxon>
        <taxon>Pentapetalae</taxon>
        <taxon>rosids</taxon>
        <taxon>malvids</taxon>
        <taxon>Malvales</taxon>
        <taxon>Malvaceae</taxon>
        <taxon>Malvoideae</taxon>
        <taxon>Hibiscus</taxon>
    </lineage>
</organism>
<feature type="compositionally biased region" description="Low complexity" evidence="1">
    <location>
        <begin position="38"/>
        <end position="48"/>
    </location>
</feature>
<sequence>MKSSCPGVVLKDTSFDSKTDALETGGNYSSVSQQQHAQSESVSQQQNVQSEQIIVTDVQQHNNVHPSNTYQNSNQELGSLDVTHNVSSLPLDVLSDSIEIAARPTR</sequence>
<dbReference type="EMBL" id="JBBPBN010000010">
    <property type="protein sequence ID" value="KAK9030171.1"/>
    <property type="molecule type" value="Genomic_DNA"/>
</dbReference>
<proteinExistence type="predicted"/>
<dbReference type="Proteomes" id="UP001396334">
    <property type="component" value="Unassembled WGS sequence"/>
</dbReference>